<dbReference type="Proteomes" id="UP000268162">
    <property type="component" value="Unassembled WGS sequence"/>
</dbReference>
<gene>
    <name evidence="3" type="ORF">BJ085DRAFT_27704</name>
</gene>
<evidence type="ECO:0000313" key="3">
    <source>
        <dbReference type="EMBL" id="RKP33114.1"/>
    </source>
</evidence>
<evidence type="ECO:0000256" key="1">
    <source>
        <dbReference type="SAM" id="MobiDB-lite"/>
    </source>
</evidence>
<dbReference type="EMBL" id="ML004387">
    <property type="protein sequence ID" value="RKP33114.1"/>
    <property type="molecule type" value="Genomic_DNA"/>
</dbReference>
<name>A0A4P9ZIT6_9FUNG</name>
<keyword evidence="4" id="KW-1185">Reference proteome</keyword>
<feature type="region of interest" description="Disordered" evidence="1">
    <location>
        <begin position="99"/>
        <end position="177"/>
    </location>
</feature>
<evidence type="ECO:0000313" key="4">
    <source>
        <dbReference type="Proteomes" id="UP000268162"/>
    </source>
</evidence>
<feature type="chain" id="PRO_5020772812" evidence="2">
    <location>
        <begin position="25"/>
        <end position="177"/>
    </location>
</feature>
<feature type="compositionally biased region" description="Low complexity" evidence="1">
    <location>
        <begin position="133"/>
        <end position="154"/>
    </location>
</feature>
<keyword evidence="2" id="KW-0732">Signal</keyword>
<proteinExistence type="predicted"/>
<feature type="compositionally biased region" description="Basic residues" evidence="1">
    <location>
        <begin position="108"/>
        <end position="117"/>
    </location>
</feature>
<feature type="signal peptide" evidence="2">
    <location>
        <begin position="1"/>
        <end position="24"/>
    </location>
</feature>
<organism evidence="3 4">
    <name type="scientific">Dimargaris cristalligena</name>
    <dbReference type="NCBI Taxonomy" id="215637"/>
    <lineage>
        <taxon>Eukaryota</taxon>
        <taxon>Fungi</taxon>
        <taxon>Fungi incertae sedis</taxon>
        <taxon>Zoopagomycota</taxon>
        <taxon>Kickxellomycotina</taxon>
        <taxon>Dimargaritomycetes</taxon>
        <taxon>Dimargaritales</taxon>
        <taxon>Dimargaritaceae</taxon>
        <taxon>Dimargaris</taxon>
    </lineage>
</organism>
<protein>
    <submittedName>
        <fullName evidence="3">Uncharacterized protein</fullName>
    </submittedName>
</protein>
<accession>A0A4P9ZIT6</accession>
<evidence type="ECO:0000256" key="2">
    <source>
        <dbReference type="SAM" id="SignalP"/>
    </source>
</evidence>
<reference evidence="4" key="1">
    <citation type="journal article" date="2018" name="Nat. Microbiol.">
        <title>Leveraging single-cell genomics to expand the fungal tree of life.</title>
        <authorList>
            <person name="Ahrendt S.R."/>
            <person name="Quandt C.A."/>
            <person name="Ciobanu D."/>
            <person name="Clum A."/>
            <person name="Salamov A."/>
            <person name="Andreopoulos B."/>
            <person name="Cheng J.F."/>
            <person name="Woyke T."/>
            <person name="Pelin A."/>
            <person name="Henrissat B."/>
            <person name="Reynolds N.K."/>
            <person name="Benny G.L."/>
            <person name="Smith M.E."/>
            <person name="James T.Y."/>
            <person name="Grigoriev I.V."/>
        </authorList>
    </citation>
    <scope>NUCLEOTIDE SEQUENCE [LARGE SCALE GENOMIC DNA]</scope>
    <source>
        <strain evidence="4">RSA 468</strain>
    </source>
</reference>
<sequence>MSFTLTKKLFILGIIITLATVAHAKLLTTSSPQTITVTSATSTSLTVTPTPMVLVANKVQQANLVGPVVKAKANAHANAALPNLNSTVKPTVWVVTDVTKKTDNKTRNNNKKSKKHHDTGAQPKPANKPPKKPMAMTSSVSATTVTLTSTSSPSAIVTPGTPAPVSTKPMAPQPKAT</sequence>
<dbReference type="AlphaFoldDB" id="A0A4P9ZIT6"/>